<dbReference type="Proteomes" id="UP000233551">
    <property type="component" value="Unassembled WGS sequence"/>
</dbReference>
<name>A0A2I0IAE7_PUNGR</name>
<dbReference type="STRING" id="22663.A0A2I0IAE7"/>
<sequence length="430" mass="47660">MEDEKKKKRNKKKKNKQSNKVVEEAAVAGNGDGEATSAEQQNHAGNGQNDQNEAIAARNEEVDEPNMHQSNGTEAMNSDLAQAEKQQWLQTEASLQETIKYLRSENDLHLQKQADLEVKLAQLQSEKESWLQKEASLEDKIGHLSEDKASLGSKQESLEEKIRQLERDYDSWILKEKSNKETISNMEMELTKLRLQVGELEESKNISIQENQRLTDIISGLQEQIQNLESTNISTARALDEQIKRSSECDVLNSQLEGACSLVERLITENSELVEKVNELYLKLDQHKVTSGHSSLVRPSSVLGVDGTNGVADRSSISSKNLPILAEKPEPPTEIVIVEDEPMLSDKGDTTNHSIVMSNSLKSEESGEIVQIPLDENEVQTVESKGGVEDDGKTAVPLTDAPLIGAPFRFISFVAGYVSGADLVDKNSRK</sequence>
<evidence type="ECO:0000313" key="1">
    <source>
        <dbReference type="EMBL" id="PKI40978.1"/>
    </source>
</evidence>
<keyword evidence="2" id="KW-1185">Reference proteome</keyword>
<accession>A0A2I0IAE7</accession>
<organism evidence="1 2">
    <name type="scientific">Punica granatum</name>
    <name type="common">Pomegranate</name>
    <dbReference type="NCBI Taxonomy" id="22663"/>
    <lineage>
        <taxon>Eukaryota</taxon>
        <taxon>Viridiplantae</taxon>
        <taxon>Streptophyta</taxon>
        <taxon>Embryophyta</taxon>
        <taxon>Tracheophyta</taxon>
        <taxon>Spermatophyta</taxon>
        <taxon>Magnoliopsida</taxon>
        <taxon>eudicotyledons</taxon>
        <taxon>Gunneridae</taxon>
        <taxon>Pentapetalae</taxon>
        <taxon>rosids</taxon>
        <taxon>malvids</taxon>
        <taxon>Myrtales</taxon>
        <taxon>Lythraceae</taxon>
        <taxon>Punica</taxon>
    </lineage>
</organism>
<reference evidence="1 2" key="1">
    <citation type="submission" date="2017-11" db="EMBL/GenBank/DDBJ databases">
        <title>De-novo sequencing of pomegranate (Punica granatum L.) genome.</title>
        <authorList>
            <person name="Akparov Z."/>
            <person name="Amiraslanov A."/>
            <person name="Hajiyeva S."/>
            <person name="Abbasov M."/>
            <person name="Kaur K."/>
            <person name="Hamwieh A."/>
            <person name="Solovyev V."/>
            <person name="Salamov A."/>
            <person name="Braich B."/>
            <person name="Kosarev P."/>
            <person name="Mahmoud A."/>
            <person name="Hajiyev E."/>
            <person name="Babayeva S."/>
            <person name="Izzatullayeva V."/>
            <person name="Mammadov A."/>
            <person name="Mammadov A."/>
            <person name="Sharifova S."/>
            <person name="Ojaghi J."/>
            <person name="Eynullazada K."/>
            <person name="Bayramov B."/>
            <person name="Abdulazimova A."/>
            <person name="Shahmuradov I."/>
        </authorList>
    </citation>
    <scope>NUCLEOTIDE SEQUENCE [LARGE SCALE GENOMIC DNA]</scope>
    <source>
        <strain evidence="2">cv. AG2017</strain>
        <tissue evidence="1">Leaf</tissue>
    </source>
</reference>
<evidence type="ECO:0000313" key="2">
    <source>
        <dbReference type="Proteomes" id="UP000233551"/>
    </source>
</evidence>
<protein>
    <submittedName>
        <fullName evidence="1">Uncharacterized protein</fullName>
    </submittedName>
</protein>
<gene>
    <name evidence="1" type="ORF">CRG98_038506</name>
</gene>
<dbReference type="GeneID" id="116202444"/>
<comment type="caution">
    <text evidence="1">The sequence shown here is derived from an EMBL/GenBank/DDBJ whole genome shotgun (WGS) entry which is preliminary data.</text>
</comment>
<proteinExistence type="predicted"/>
<dbReference type="EMBL" id="PGOL01003458">
    <property type="protein sequence ID" value="PKI40978.1"/>
    <property type="molecule type" value="Genomic_DNA"/>
</dbReference>
<dbReference type="AlphaFoldDB" id="A0A2I0IAE7"/>